<protein>
    <submittedName>
        <fullName evidence="5">Polysaccharide deacetylase family protein</fullName>
    </submittedName>
</protein>
<dbReference type="CDD" id="cd10954">
    <property type="entry name" value="CE4_CtAXE_like"/>
    <property type="match status" value="1"/>
</dbReference>
<accession>A0A927CYF4</accession>
<dbReference type="GO" id="GO:0016810">
    <property type="term" value="F:hydrolase activity, acting on carbon-nitrogen (but not peptide) bonds"/>
    <property type="evidence" value="ECO:0007669"/>
    <property type="project" value="InterPro"/>
</dbReference>
<evidence type="ECO:0000256" key="3">
    <source>
        <dbReference type="SAM" id="SignalP"/>
    </source>
</evidence>
<reference evidence="5" key="1">
    <citation type="submission" date="2020-09" db="EMBL/GenBank/DDBJ databases">
        <title>Bacillus faecalis sp. nov., a moderately halophilic bacterium isolated from cow faeces.</title>
        <authorList>
            <person name="Jiang L."/>
            <person name="Lee J."/>
        </authorList>
    </citation>
    <scope>NUCLEOTIDE SEQUENCE</scope>
    <source>
        <strain evidence="5">AGMB 02131</strain>
    </source>
</reference>
<dbReference type="EMBL" id="JACXSI010000033">
    <property type="protein sequence ID" value="MBD3109346.1"/>
    <property type="molecule type" value="Genomic_DNA"/>
</dbReference>
<gene>
    <name evidence="5" type="ORF">IEO70_13425</name>
</gene>
<name>A0A927CYF4_9BACI</name>
<feature type="domain" description="NodB homology" evidence="4">
    <location>
        <begin position="276"/>
        <end position="450"/>
    </location>
</feature>
<keyword evidence="1" id="KW-0479">Metal-binding</keyword>
<sequence>MKLKVFMLIFFAITLLTGCGALSQTASEADKNVLVSVEESQIPGIEIETEIGEYDEYKYALHFPRTESDTINIQIQKFIAEQRNQFIDLTKSAELGGNLFSELNIDFEITHISEPFLSIVFTSNMNIPGTEQTSIIHTLNFNRKTNSVLNIEDLLSNDDSLEYLQKLSEKQLLQDEQMSELVRSNQLTDGISSVKPENYETFSLLDQSLNFYFNSEQFKNINVKTFNVALSYNSLSGIINSSFLQSIYQVASTETALLSETLSAENTLATLDSNLKYVALTFDDGPHKDYTPQILDTLKKYNAKATFYILGNRASYYPDIVKRTYNEGHEIGNHTWSHSNLKSLSQETMMQEINSTSNEIAKITGKMPTTIRPPYGAYNAAVQEYVSMPIILWSVDTLDWKHRNSTQIKQEVQANVTNGSIVLMHDIHQATAEALEDVLISLTKQGYRFVTVSELLQLTDPAVAYASNVYTNK</sequence>
<keyword evidence="2" id="KW-0378">Hydrolase</keyword>
<feature type="signal peptide" evidence="3">
    <location>
        <begin position="1"/>
        <end position="23"/>
    </location>
</feature>
<dbReference type="Gene3D" id="3.30.565.40">
    <property type="entry name" value="Fervidobacterium nodosum Rt17-B1 like"/>
    <property type="match status" value="1"/>
</dbReference>
<evidence type="ECO:0000313" key="5">
    <source>
        <dbReference type="EMBL" id="MBD3109346.1"/>
    </source>
</evidence>
<dbReference type="RefSeq" id="WP_190998883.1">
    <property type="nucleotide sequence ID" value="NZ_JACXSI010000033.1"/>
</dbReference>
<dbReference type="InterPro" id="IPR050248">
    <property type="entry name" value="Polysacc_deacetylase_ArnD"/>
</dbReference>
<dbReference type="Gene3D" id="3.20.20.370">
    <property type="entry name" value="Glycoside hydrolase/deacetylase"/>
    <property type="match status" value="1"/>
</dbReference>
<organism evidence="5 6">
    <name type="scientific">Peribacillus faecalis</name>
    <dbReference type="NCBI Taxonomy" id="2772559"/>
    <lineage>
        <taxon>Bacteria</taxon>
        <taxon>Bacillati</taxon>
        <taxon>Bacillota</taxon>
        <taxon>Bacilli</taxon>
        <taxon>Bacillales</taxon>
        <taxon>Bacillaceae</taxon>
        <taxon>Peribacillus</taxon>
    </lineage>
</organism>
<keyword evidence="6" id="KW-1185">Reference proteome</keyword>
<dbReference type="PANTHER" id="PTHR10587:SF133">
    <property type="entry name" value="CHITIN DEACETYLASE 1-RELATED"/>
    <property type="match status" value="1"/>
</dbReference>
<evidence type="ECO:0000256" key="2">
    <source>
        <dbReference type="ARBA" id="ARBA00022801"/>
    </source>
</evidence>
<keyword evidence="3" id="KW-0732">Signal</keyword>
<dbReference type="Pfam" id="PF01522">
    <property type="entry name" value="Polysacc_deac_1"/>
    <property type="match status" value="1"/>
</dbReference>
<dbReference type="GO" id="GO:0016020">
    <property type="term" value="C:membrane"/>
    <property type="evidence" value="ECO:0007669"/>
    <property type="project" value="TreeGrafter"/>
</dbReference>
<dbReference type="InterPro" id="IPR002509">
    <property type="entry name" value="NODB_dom"/>
</dbReference>
<evidence type="ECO:0000256" key="1">
    <source>
        <dbReference type="ARBA" id="ARBA00022723"/>
    </source>
</evidence>
<evidence type="ECO:0000313" key="6">
    <source>
        <dbReference type="Proteomes" id="UP000602076"/>
    </source>
</evidence>
<feature type="chain" id="PRO_5038592084" evidence="3">
    <location>
        <begin position="24"/>
        <end position="473"/>
    </location>
</feature>
<comment type="caution">
    <text evidence="5">The sequence shown here is derived from an EMBL/GenBank/DDBJ whole genome shotgun (WGS) entry which is preliminary data.</text>
</comment>
<proteinExistence type="predicted"/>
<dbReference type="InterPro" id="IPR011330">
    <property type="entry name" value="Glyco_hydro/deAcase_b/a-brl"/>
</dbReference>
<evidence type="ECO:0000259" key="4">
    <source>
        <dbReference type="PROSITE" id="PS51677"/>
    </source>
</evidence>
<dbReference type="Proteomes" id="UP000602076">
    <property type="component" value="Unassembled WGS sequence"/>
</dbReference>
<dbReference type="GO" id="GO:0005975">
    <property type="term" value="P:carbohydrate metabolic process"/>
    <property type="evidence" value="ECO:0007669"/>
    <property type="project" value="InterPro"/>
</dbReference>
<dbReference type="SUPFAM" id="SSF88713">
    <property type="entry name" value="Glycoside hydrolase/deacetylase"/>
    <property type="match status" value="1"/>
</dbReference>
<dbReference type="PROSITE" id="PS51257">
    <property type="entry name" value="PROKAR_LIPOPROTEIN"/>
    <property type="match status" value="1"/>
</dbReference>
<dbReference type="PANTHER" id="PTHR10587">
    <property type="entry name" value="GLYCOSYL TRANSFERASE-RELATED"/>
    <property type="match status" value="1"/>
</dbReference>
<dbReference type="AlphaFoldDB" id="A0A927CYF4"/>
<dbReference type="GO" id="GO:0046872">
    <property type="term" value="F:metal ion binding"/>
    <property type="evidence" value="ECO:0007669"/>
    <property type="project" value="UniProtKB-KW"/>
</dbReference>
<dbReference type="PROSITE" id="PS51677">
    <property type="entry name" value="NODB"/>
    <property type="match status" value="1"/>
</dbReference>